<dbReference type="InterPro" id="IPR002731">
    <property type="entry name" value="ATPase_BadF"/>
</dbReference>
<evidence type="ECO:0000256" key="4">
    <source>
        <dbReference type="ARBA" id="ARBA00031123"/>
    </source>
</evidence>
<feature type="domain" description="ATPase BadF/BadG/BcrA/BcrD type" evidence="5">
    <location>
        <begin position="6"/>
        <end position="311"/>
    </location>
</feature>
<comment type="similarity">
    <text evidence="1">Belongs to the eukaryotic-type N-acetylglucosamine kinase family.</text>
</comment>
<sequence length="315" mass="32089">MVGVVVGVDGGGTKTVAIVYSPIEKKVLGRATAGASNVNSVGDDAADQAIANAITNALKEAQMEHKQVAAVACCLAGADDPKAAANRQDAVTKLLSHIDKQRVVVTTDAAAPVAALRDGELNGGLCLIAGTGCVAMAWSANGTKHRVAGWGPALGDGGSAHALATRALTFAVMQHDGRVSARTAASGGLHDCLLEALHMDSADALIPWIYDPARTWADVAALAPVVCKCAEAGDQDALGAVRTTAAELALYVRAAANRAGFESAFDVALCGGLVESQLVRHHLDECLAYECPNARTAEPSVEAATGAAMYAARLL</sequence>
<evidence type="ECO:0000313" key="7">
    <source>
        <dbReference type="Proteomes" id="UP000660262"/>
    </source>
</evidence>
<dbReference type="PANTHER" id="PTHR43190">
    <property type="entry name" value="N-ACETYL-D-GLUCOSAMINE KINASE"/>
    <property type="match status" value="1"/>
</dbReference>
<evidence type="ECO:0000256" key="1">
    <source>
        <dbReference type="ARBA" id="ARBA00006198"/>
    </source>
</evidence>
<name>A0A830HBR4_9CHLO</name>
<proteinExistence type="inferred from homology"/>
<dbReference type="GO" id="GO:0045127">
    <property type="term" value="F:N-acetylglucosamine kinase activity"/>
    <property type="evidence" value="ECO:0007669"/>
    <property type="project" value="UniProtKB-EC"/>
</dbReference>
<dbReference type="SUPFAM" id="SSF53067">
    <property type="entry name" value="Actin-like ATPase domain"/>
    <property type="match status" value="2"/>
</dbReference>
<evidence type="ECO:0000313" key="6">
    <source>
        <dbReference type="EMBL" id="GHP02789.1"/>
    </source>
</evidence>
<evidence type="ECO:0000256" key="2">
    <source>
        <dbReference type="ARBA" id="ARBA00012122"/>
    </source>
</evidence>
<gene>
    <name evidence="6" type="ORF">PPROV_000154400</name>
</gene>
<dbReference type="InterPro" id="IPR052519">
    <property type="entry name" value="Euk-type_GlcNAc_Kinase"/>
</dbReference>
<dbReference type="EC" id="2.7.1.59" evidence="2"/>
<comment type="caution">
    <text evidence="6">The sequence shown here is derived from an EMBL/GenBank/DDBJ whole genome shotgun (WGS) entry which is preliminary data.</text>
</comment>
<accession>A0A830HBR4</accession>
<dbReference type="Pfam" id="PF01869">
    <property type="entry name" value="BcrAD_BadFG"/>
    <property type="match status" value="1"/>
</dbReference>
<dbReference type="EMBL" id="BNJQ01000004">
    <property type="protein sequence ID" value="GHP02789.1"/>
    <property type="molecule type" value="Genomic_DNA"/>
</dbReference>
<dbReference type="AlphaFoldDB" id="A0A830HBR4"/>
<dbReference type="OrthoDB" id="311172at2759"/>
<dbReference type="InterPro" id="IPR043129">
    <property type="entry name" value="ATPase_NBD"/>
</dbReference>
<protein>
    <recommendedName>
        <fullName evidence="3">N-acetyl-D-glucosamine kinase</fullName>
        <ecNumber evidence="2">2.7.1.59</ecNumber>
    </recommendedName>
    <alternativeName>
        <fullName evidence="4">GlcNAc kinase</fullName>
    </alternativeName>
</protein>
<dbReference type="PANTHER" id="PTHR43190:SF3">
    <property type="entry name" value="N-ACETYL-D-GLUCOSAMINE KINASE"/>
    <property type="match status" value="1"/>
</dbReference>
<evidence type="ECO:0000256" key="3">
    <source>
        <dbReference type="ARBA" id="ARBA00014974"/>
    </source>
</evidence>
<reference evidence="6" key="1">
    <citation type="submission" date="2020-10" db="EMBL/GenBank/DDBJ databases">
        <title>Unveiling of a novel bifunctional photoreceptor, Dualchrome1, isolated from a cosmopolitan green alga.</title>
        <authorList>
            <person name="Suzuki S."/>
            <person name="Kawachi M."/>
        </authorList>
    </citation>
    <scope>NUCLEOTIDE SEQUENCE</scope>
    <source>
        <strain evidence="6">NIES 2893</strain>
    </source>
</reference>
<organism evidence="6 7">
    <name type="scientific">Pycnococcus provasolii</name>
    <dbReference type="NCBI Taxonomy" id="41880"/>
    <lineage>
        <taxon>Eukaryota</taxon>
        <taxon>Viridiplantae</taxon>
        <taxon>Chlorophyta</taxon>
        <taxon>Pseudoscourfieldiophyceae</taxon>
        <taxon>Pseudoscourfieldiales</taxon>
        <taxon>Pycnococcaceae</taxon>
        <taxon>Pycnococcus</taxon>
    </lineage>
</organism>
<dbReference type="Proteomes" id="UP000660262">
    <property type="component" value="Unassembled WGS sequence"/>
</dbReference>
<keyword evidence="7" id="KW-1185">Reference proteome</keyword>
<evidence type="ECO:0000259" key="5">
    <source>
        <dbReference type="Pfam" id="PF01869"/>
    </source>
</evidence>
<dbReference type="Gene3D" id="3.30.420.40">
    <property type="match status" value="2"/>
</dbReference>